<evidence type="ECO:0000313" key="6">
    <source>
        <dbReference type="EMBL" id="ACL56984.1"/>
    </source>
</evidence>
<dbReference type="GO" id="GO:0006508">
    <property type="term" value="P:proteolysis"/>
    <property type="evidence" value="ECO:0007669"/>
    <property type="project" value="UniProtKB-KW"/>
</dbReference>
<name>B8IT98_METNO</name>
<dbReference type="eggNOG" id="COG0616">
    <property type="taxonomic scope" value="Bacteria"/>
</dbReference>
<dbReference type="CDD" id="cd07022">
    <property type="entry name" value="S49_Sppa_36K_type"/>
    <property type="match status" value="1"/>
</dbReference>
<dbReference type="Gene3D" id="3.90.226.10">
    <property type="entry name" value="2-enoyl-CoA Hydratase, Chain A, domain 1"/>
    <property type="match status" value="1"/>
</dbReference>
<accession>B8IT98</accession>
<dbReference type="RefSeq" id="WP_015928673.1">
    <property type="nucleotide sequence ID" value="NC_011894.1"/>
</dbReference>
<evidence type="ECO:0000256" key="2">
    <source>
        <dbReference type="ARBA" id="ARBA00022670"/>
    </source>
</evidence>
<dbReference type="GO" id="GO:0008236">
    <property type="term" value="F:serine-type peptidase activity"/>
    <property type="evidence" value="ECO:0007669"/>
    <property type="project" value="UniProtKB-KW"/>
</dbReference>
<sequence length="302" mass="31717">MKYGHILMAVTEERWALREAKLQEIVAFLEAQADGVKFSAEEVQARISNAQAKEVARREGAVAVLPLRGVIANRMNLMGDISGGTSAEAFRHAFQGALRDPEVKAIVLDVDSPGGAVSGSDELSSMIFAARGTKPIVAHVDATAASAAYWIASAADEVVVTPTGAVGSIGVFGIHDDLSGAREKLGVKRTIISAGRFKADGVAGPLDDAALARRQARVEAAYDMFVRAVARNRNVSLSAVRDGFGQGDMVDAAPAVAEGMADRLGTLDETLQRLGASQYRPAPAARRAGVAPRRALRALDLS</sequence>
<dbReference type="Proteomes" id="UP000008207">
    <property type="component" value="Chromosome"/>
</dbReference>
<dbReference type="PANTHER" id="PTHR33209:SF1">
    <property type="entry name" value="PEPTIDASE S49 DOMAIN-CONTAINING PROTEIN"/>
    <property type="match status" value="1"/>
</dbReference>
<evidence type="ECO:0000256" key="1">
    <source>
        <dbReference type="ARBA" id="ARBA00008683"/>
    </source>
</evidence>
<comment type="similarity">
    <text evidence="1">Belongs to the peptidase S49 family.</text>
</comment>
<dbReference type="KEGG" id="mno:Mnod_1997"/>
<dbReference type="PANTHER" id="PTHR33209">
    <property type="entry name" value="PROTEASE 4"/>
    <property type="match status" value="1"/>
</dbReference>
<keyword evidence="4" id="KW-0720">Serine protease</keyword>
<dbReference type="Gene3D" id="6.20.330.10">
    <property type="match status" value="1"/>
</dbReference>
<keyword evidence="3" id="KW-0378">Hydrolase</keyword>
<evidence type="ECO:0000256" key="3">
    <source>
        <dbReference type="ARBA" id="ARBA00022801"/>
    </source>
</evidence>
<dbReference type="OrthoDB" id="266140at2"/>
<keyword evidence="2" id="KW-0645">Protease</keyword>
<dbReference type="STRING" id="460265.Mnod_1997"/>
<dbReference type="Pfam" id="PF01343">
    <property type="entry name" value="Peptidase_S49"/>
    <property type="match status" value="1"/>
</dbReference>
<dbReference type="SUPFAM" id="SSF52096">
    <property type="entry name" value="ClpP/crotonase"/>
    <property type="match status" value="1"/>
</dbReference>
<reference evidence="6 7" key="1">
    <citation type="submission" date="2009-01" db="EMBL/GenBank/DDBJ databases">
        <title>Complete sequence of chromosome of Methylobacterium nodulans ORS 2060.</title>
        <authorList>
            <consortium name="US DOE Joint Genome Institute"/>
            <person name="Lucas S."/>
            <person name="Copeland A."/>
            <person name="Lapidus A."/>
            <person name="Glavina del Rio T."/>
            <person name="Dalin E."/>
            <person name="Tice H."/>
            <person name="Bruce D."/>
            <person name="Goodwin L."/>
            <person name="Pitluck S."/>
            <person name="Sims D."/>
            <person name="Brettin T."/>
            <person name="Detter J.C."/>
            <person name="Han C."/>
            <person name="Larimer F."/>
            <person name="Land M."/>
            <person name="Hauser L."/>
            <person name="Kyrpides N."/>
            <person name="Ivanova N."/>
            <person name="Marx C.J."/>
            <person name="Richardson P."/>
        </authorList>
    </citation>
    <scope>NUCLEOTIDE SEQUENCE [LARGE SCALE GENOMIC DNA]</scope>
    <source>
        <strain evidence="7">LMG 21967 / CNCM I-2342 / ORS 2060</strain>
    </source>
</reference>
<keyword evidence="7" id="KW-1185">Reference proteome</keyword>
<dbReference type="InterPro" id="IPR033855">
    <property type="entry name" value="Protein_C"/>
</dbReference>
<protein>
    <submittedName>
        <fullName evidence="6">Peptidase S49</fullName>
    </submittedName>
</protein>
<evidence type="ECO:0000313" key="7">
    <source>
        <dbReference type="Proteomes" id="UP000008207"/>
    </source>
</evidence>
<feature type="domain" description="Peptidase S49" evidence="5">
    <location>
        <begin position="133"/>
        <end position="274"/>
    </location>
</feature>
<evidence type="ECO:0000259" key="5">
    <source>
        <dbReference type="Pfam" id="PF01343"/>
    </source>
</evidence>
<gene>
    <name evidence="6" type="ordered locus">Mnod_1997</name>
</gene>
<dbReference type="InterPro" id="IPR029045">
    <property type="entry name" value="ClpP/crotonase-like_dom_sf"/>
</dbReference>
<dbReference type="InterPro" id="IPR002142">
    <property type="entry name" value="Peptidase_S49"/>
</dbReference>
<organism evidence="6 7">
    <name type="scientific">Methylobacterium nodulans (strain LMG 21967 / CNCM I-2342 / ORS 2060)</name>
    <dbReference type="NCBI Taxonomy" id="460265"/>
    <lineage>
        <taxon>Bacteria</taxon>
        <taxon>Pseudomonadati</taxon>
        <taxon>Pseudomonadota</taxon>
        <taxon>Alphaproteobacteria</taxon>
        <taxon>Hyphomicrobiales</taxon>
        <taxon>Methylobacteriaceae</taxon>
        <taxon>Methylobacterium</taxon>
    </lineage>
</organism>
<proteinExistence type="inferred from homology"/>
<evidence type="ECO:0000256" key="4">
    <source>
        <dbReference type="ARBA" id="ARBA00022825"/>
    </source>
</evidence>
<dbReference type="HOGENOM" id="CLU_046540_4_1_5"/>
<dbReference type="AlphaFoldDB" id="B8IT98"/>
<dbReference type="EMBL" id="CP001349">
    <property type="protein sequence ID" value="ACL56984.1"/>
    <property type="molecule type" value="Genomic_DNA"/>
</dbReference>